<evidence type="ECO:0000256" key="1">
    <source>
        <dbReference type="SAM" id="MobiDB-lite"/>
    </source>
</evidence>
<sequence>MKKILFISLLLLGTIVLSSCGMSESEDEVETNNNQTEEQQDELQNNQEENNESTENTSNEKEDGNSNRHENTDNTSEEQPNLNSNHSDEQNTNLFDKERAEVVLTDYKEAFNKIINNTTDNQMLLEFGTKQDLVEHFKDFMSEDLAQSMTDTYFQEKQDGLYIVPMDAPIFLQEEEPFALSKPDDETATVVQERKNELMGHVKVEYTLTKNNDSWVIDDIKTTELD</sequence>
<reference evidence="3 4" key="1">
    <citation type="submission" date="2023-06" db="EMBL/GenBank/DDBJ databases">
        <title>Aquibacillus rhizosphaerae LR5S19.</title>
        <authorList>
            <person name="Sun J.-Q."/>
        </authorList>
    </citation>
    <scope>NUCLEOTIDE SEQUENCE [LARGE SCALE GENOMIC DNA]</scope>
    <source>
        <strain evidence="3 4">LR5S19</strain>
    </source>
</reference>
<comment type="caution">
    <text evidence="3">The sequence shown here is derived from an EMBL/GenBank/DDBJ whole genome shotgun (WGS) entry which is preliminary data.</text>
</comment>
<dbReference type="RefSeq" id="WP_285933134.1">
    <property type="nucleotide sequence ID" value="NZ_JASTZU010000048.1"/>
</dbReference>
<evidence type="ECO:0000256" key="2">
    <source>
        <dbReference type="SAM" id="SignalP"/>
    </source>
</evidence>
<name>A0ABT7L7L7_9BACI</name>
<dbReference type="PROSITE" id="PS51257">
    <property type="entry name" value="PROKAR_LIPOPROTEIN"/>
    <property type="match status" value="1"/>
</dbReference>
<keyword evidence="2" id="KW-0732">Signal</keyword>
<dbReference type="Proteomes" id="UP001235343">
    <property type="component" value="Unassembled WGS sequence"/>
</dbReference>
<gene>
    <name evidence="3" type="ORF">QQS35_15550</name>
</gene>
<feature type="region of interest" description="Disordered" evidence="1">
    <location>
        <begin position="25"/>
        <end position="95"/>
    </location>
</feature>
<evidence type="ECO:0000313" key="3">
    <source>
        <dbReference type="EMBL" id="MDL4841854.1"/>
    </source>
</evidence>
<feature type="signal peptide" evidence="2">
    <location>
        <begin position="1"/>
        <end position="18"/>
    </location>
</feature>
<feature type="compositionally biased region" description="Low complexity" evidence="1">
    <location>
        <begin position="31"/>
        <end position="57"/>
    </location>
</feature>
<protein>
    <recommendedName>
        <fullName evidence="5">DUF5105 domain-containing protein</fullName>
    </recommendedName>
</protein>
<accession>A0ABT7L7L7</accession>
<organism evidence="3 4">
    <name type="scientific">Aquibacillus rhizosphaerae</name>
    <dbReference type="NCBI Taxonomy" id="3051431"/>
    <lineage>
        <taxon>Bacteria</taxon>
        <taxon>Bacillati</taxon>
        <taxon>Bacillota</taxon>
        <taxon>Bacilli</taxon>
        <taxon>Bacillales</taxon>
        <taxon>Bacillaceae</taxon>
        <taxon>Aquibacillus</taxon>
    </lineage>
</organism>
<keyword evidence="4" id="KW-1185">Reference proteome</keyword>
<dbReference type="EMBL" id="JASTZU010000048">
    <property type="protein sequence ID" value="MDL4841854.1"/>
    <property type="molecule type" value="Genomic_DNA"/>
</dbReference>
<evidence type="ECO:0008006" key="5">
    <source>
        <dbReference type="Google" id="ProtNLM"/>
    </source>
</evidence>
<feature type="chain" id="PRO_5046076756" description="DUF5105 domain-containing protein" evidence="2">
    <location>
        <begin position="19"/>
        <end position="226"/>
    </location>
</feature>
<evidence type="ECO:0000313" key="4">
    <source>
        <dbReference type="Proteomes" id="UP001235343"/>
    </source>
</evidence>
<feature type="compositionally biased region" description="Polar residues" evidence="1">
    <location>
        <begin position="73"/>
        <end position="94"/>
    </location>
</feature>
<proteinExistence type="predicted"/>
<feature type="compositionally biased region" description="Basic and acidic residues" evidence="1">
    <location>
        <begin position="58"/>
        <end position="72"/>
    </location>
</feature>